<comment type="subunit">
    <text evidence="9">Heterooctamer of four alpha and four beta subunits.</text>
</comment>
<organism evidence="10 11">
    <name type="scientific">Candidatus Uhrbacteria bacterium CG_4_9_14_3_um_filter_50_9</name>
    <dbReference type="NCBI Taxonomy" id="1975035"/>
    <lineage>
        <taxon>Bacteria</taxon>
        <taxon>Candidatus Uhriibacteriota</taxon>
    </lineage>
</organism>
<dbReference type="InterPro" id="IPR009010">
    <property type="entry name" value="Asp_de-COase-like_dom_sf"/>
</dbReference>
<evidence type="ECO:0000313" key="11">
    <source>
        <dbReference type="Proteomes" id="UP000229385"/>
    </source>
</evidence>
<feature type="chain" id="PRO_5023333380" description="Aspartate 1-decarboxylase alpha chain" evidence="9">
    <location>
        <begin position="21"/>
        <end position="124"/>
    </location>
</feature>
<evidence type="ECO:0000256" key="4">
    <source>
        <dbReference type="ARBA" id="ARBA00022813"/>
    </source>
</evidence>
<keyword evidence="8 9" id="KW-0670">Pyruvate</keyword>
<comment type="caution">
    <text evidence="9">Lacks conserved residue(s) required for the propagation of feature annotation.</text>
</comment>
<keyword evidence="7 9" id="KW-0704">Schiff base</keyword>
<accession>A0A2M7XEQ0</accession>
<dbReference type="AlphaFoldDB" id="A0A2M7XEQ0"/>
<dbReference type="SUPFAM" id="SSF50692">
    <property type="entry name" value="ADC-like"/>
    <property type="match status" value="1"/>
</dbReference>
<feature type="active site" description="Proton donor" evidence="9">
    <location>
        <position position="54"/>
    </location>
</feature>
<feature type="binding site" evidence="9">
    <location>
        <position position="53"/>
    </location>
    <ligand>
        <name>substrate</name>
    </ligand>
</feature>
<dbReference type="UniPathway" id="UPA00028">
    <property type="reaction ID" value="UER00002"/>
</dbReference>
<keyword evidence="5 9" id="KW-0865">Zymogen</keyword>
<evidence type="ECO:0000256" key="5">
    <source>
        <dbReference type="ARBA" id="ARBA00023145"/>
    </source>
</evidence>
<evidence type="ECO:0000256" key="6">
    <source>
        <dbReference type="ARBA" id="ARBA00023239"/>
    </source>
</evidence>
<comment type="caution">
    <text evidence="10">The sequence shown here is derived from an EMBL/GenBank/DDBJ whole genome shotgun (WGS) entry which is preliminary data.</text>
</comment>
<dbReference type="EC" id="4.1.1.11" evidence="9"/>
<dbReference type="EMBL" id="PFWU01000003">
    <property type="protein sequence ID" value="PJA46348.1"/>
    <property type="molecule type" value="Genomic_DNA"/>
</dbReference>
<gene>
    <name evidence="9" type="primary">panD</name>
    <name evidence="10" type="ORF">CO174_00310</name>
</gene>
<evidence type="ECO:0000256" key="1">
    <source>
        <dbReference type="ARBA" id="ARBA00022490"/>
    </source>
</evidence>
<feature type="active site" description="Schiff-base intermediate with substrate; via pyruvic acid" evidence="9">
    <location>
        <position position="21"/>
    </location>
</feature>
<dbReference type="PANTHER" id="PTHR21012:SF0">
    <property type="entry name" value="ASPARTATE 1-DECARBOXYLASE"/>
    <property type="match status" value="1"/>
</dbReference>
<evidence type="ECO:0000256" key="3">
    <source>
        <dbReference type="ARBA" id="ARBA00022793"/>
    </source>
</evidence>
<name>A0A2M7XEQ0_9BACT</name>
<dbReference type="InterPro" id="IPR003190">
    <property type="entry name" value="Asp_decarbox"/>
</dbReference>
<dbReference type="NCBIfam" id="TIGR00223">
    <property type="entry name" value="panD"/>
    <property type="match status" value="1"/>
</dbReference>
<comment type="cofactor">
    <cofactor evidence="9">
        <name>pyruvate</name>
        <dbReference type="ChEBI" id="CHEBI:15361"/>
    </cofactor>
    <text evidence="9">Binds 1 pyruvoyl group covalently per subunit.</text>
</comment>
<comment type="similarity">
    <text evidence="9">Belongs to the PanD family.</text>
</comment>
<comment type="function">
    <text evidence="9">Catalyzes the pyruvoyl-dependent decarboxylation of aspartate to produce beta-alanine.</text>
</comment>
<keyword evidence="6 9" id="KW-0456">Lyase</keyword>
<keyword evidence="4 9" id="KW-0068">Autocatalytic cleavage</keyword>
<comment type="PTM">
    <text evidence="9">Is synthesized initially as an inactive proenzyme, which is activated by self-cleavage at a specific serine bond to produce a beta-subunit with a hydroxyl group at its C-terminus and an alpha-subunit with a pyruvoyl group at its N-terminus.</text>
</comment>
<evidence type="ECO:0000256" key="7">
    <source>
        <dbReference type="ARBA" id="ARBA00023270"/>
    </source>
</evidence>
<dbReference type="GO" id="GO:0004068">
    <property type="term" value="F:aspartate 1-decarboxylase activity"/>
    <property type="evidence" value="ECO:0007669"/>
    <property type="project" value="UniProtKB-UniRule"/>
</dbReference>
<feature type="modified residue" description="Pyruvic acid (Ser)" evidence="9">
    <location>
        <position position="21"/>
    </location>
</feature>
<dbReference type="GO" id="GO:0006523">
    <property type="term" value="P:alanine biosynthetic process"/>
    <property type="evidence" value="ECO:0007669"/>
    <property type="project" value="InterPro"/>
</dbReference>
<dbReference type="GO" id="GO:0015940">
    <property type="term" value="P:pantothenate biosynthetic process"/>
    <property type="evidence" value="ECO:0007669"/>
    <property type="project" value="UniProtKB-UniRule"/>
</dbReference>
<keyword evidence="3 9" id="KW-0210">Decarboxylase</keyword>
<dbReference type="GO" id="GO:0005829">
    <property type="term" value="C:cytosol"/>
    <property type="evidence" value="ECO:0007669"/>
    <property type="project" value="TreeGrafter"/>
</dbReference>
<dbReference type="Proteomes" id="UP000229385">
    <property type="component" value="Unassembled WGS sequence"/>
</dbReference>
<comment type="subcellular location">
    <subcellularLocation>
        <location evidence="9">Cytoplasm</location>
    </subcellularLocation>
</comment>
<evidence type="ECO:0000313" key="10">
    <source>
        <dbReference type="EMBL" id="PJA46348.1"/>
    </source>
</evidence>
<protein>
    <recommendedName>
        <fullName evidence="9">Aspartate 1-decarboxylase</fullName>
        <ecNumber evidence="9">4.1.1.11</ecNumber>
    </recommendedName>
    <alternativeName>
        <fullName evidence="9">Aspartate alpha-decarboxylase</fullName>
    </alternativeName>
    <component>
        <recommendedName>
            <fullName evidence="9">Aspartate 1-decarboxylase beta chain</fullName>
        </recommendedName>
    </component>
    <component>
        <recommendedName>
            <fullName evidence="9">Aspartate 1-decarboxylase alpha chain</fullName>
        </recommendedName>
    </component>
</protein>
<evidence type="ECO:0000256" key="2">
    <source>
        <dbReference type="ARBA" id="ARBA00022655"/>
    </source>
</evidence>
<sequence length="124" mass="13523">MLSGKLHRIRVTEAQVGYVGSVGIDENFMEAAGIEINQEVHIVNLDNGARWITYAIPAERGSKTMALNGGGARLGVVGDKLVVMVYDWTDEPTKPQVVFFGNNNEIVDRGTTEPHGKISPDLEE</sequence>
<dbReference type="PANTHER" id="PTHR21012">
    <property type="entry name" value="ASPARTATE 1-DECARBOXYLASE"/>
    <property type="match status" value="1"/>
</dbReference>
<feature type="chain" id="PRO_5023333379" description="Aspartate 1-decarboxylase beta chain" evidence="9">
    <location>
        <begin position="1"/>
        <end position="20"/>
    </location>
</feature>
<keyword evidence="2 9" id="KW-0566">Pantothenate biosynthesis</keyword>
<comment type="pathway">
    <text evidence="9">Cofactor biosynthesis; (R)-pantothenate biosynthesis; beta-alanine from L-aspartate: step 1/1.</text>
</comment>
<proteinExistence type="inferred from homology"/>
<dbReference type="Pfam" id="PF02261">
    <property type="entry name" value="Asp_decarbox"/>
    <property type="match status" value="1"/>
</dbReference>
<comment type="catalytic activity">
    <reaction evidence="9">
        <text>L-aspartate + H(+) = beta-alanine + CO2</text>
        <dbReference type="Rhea" id="RHEA:19497"/>
        <dbReference type="ChEBI" id="CHEBI:15378"/>
        <dbReference type="ChEBI" id="CHEBI:16526"/>
        <dbReference type="ChEBI" id="CHEBI:29991"/>
        <dbReference type="ChEBI" id="CHEBI:57966"/>
        <dbReference type="EC" id="4.1.1.11"/>
    </reaction>
</comment>
<keyword evidence="1 9" id="KW-0963">Cytoplasm</keyword>
<reference evidence="11" key="1">
    <citation type="submission" date="2017-09" db="EMBL/GenBank/DDBJ databases">
        <title>Depth-based differentiation of microbial function through sediment-hosted aquifers and enrichment of novel symbionts in the deep terrestrial subsurface.</title>
        <authorList>
            <person name="Probst A.J."/>
            <person name="Ladd B."/>
            <person name="Jarett J.K."/>
            <person name="Geller-Mcgrath D.E."/>
            <person name="Sieber C.M.K."/>
            <person name="Emerson J.B."/>
            <person name="Anantharaman K."/>
            <person name="Thomas B.C."/>
            <person name="Malmstrom R."/>
            <person name="Stieglmeier M."/>
            <person name="Klingl A."/>
            <person name="Woyke T."/>
            <person name="Ryan C.M."/>
            <person name="Banfield J.F."/>
        </authorList>
    </citation>
    <scope>NUCLEOTIDE SEQUENCE [LARGE SCALE GENOMIC DNA]</scope>
</reference>
<evidence type="ECO:0000256" key="8">
    <source>
        <dbReference type="ARBA" id="ARBA00023317"/>
    </source>
</evidence>
<evidence type="ECO:0000256" key="9">
    <source>
        <dbReference type="HAMAP-Rule" id="MF_00446"/>
    </source>
</evidence>
<dbReference type="Gene3D" id="2.40.40.20">
    <property type="match status" value="1"/>
</dbReference>
<dbReference type="HAMAP" id="MF_00446">
    <property type="entry name" value="PanD"/>
    <property type="match status" value="1"/>
</dbReference>